<dbReference type="PANTHER" id="PTHR43130:SF3">
    <property type="entry name" value="HTH-TYPE TRANSCRIPTIONAL REGULATOR RV1931C"/>
    <property type="match status" value="1"/>
</dbReference>
<proteinExistence type="predicted"/>
<dbReference type="SUPFAM" id="SSF52317">
    <property type="entry name" value="Class I glutamine amidotransferase-like"/>
    <property type="match status" value="1"/>
</dbReference>
<accession>A0ABW7PA85</accession>
<name>A0ABW7PA85_9ACTN</name>
<organism evidence="2 3">
    <name type="scientific">Streptomyces racemochromogenes</name>
    <dbReference type="NCBI Taxonomy" id="67353"/>
    <lineage>
        <taxon>Bacteria</taxon>
        <taxon>Bacillati</taxon>
        <taxon>Actinomycetota</taxon>
        <taxon>Actinomycetes</taxon>
        <taxon>Kitasatosporales</taxon>
        <taxon>Streptomycetaceae</taxon>
        <taxon>Streptomyces</taxon>
    </lineage>
</organism>
<dbReference type="Proteomes" id="UP001610631">
    <property type="component" value="Unassembled WGS sequence"/>
</dbReference>
<feature type="compositionally biased region" description="Polar residues" evidence="1">
    <location>
        <begin position="94"/>
        <end position="121"/>
    </location>
</feature>
<gene>
    <name evidence="2" type="ORF">WDV06_09210</name>
</gene>
<dbReference type="PANTHER" id="PTHR43130">
    <property type="entry name" value="ARAC-FAMILY TRANSCRIPTIONAL REGULATOR"/>
    <property type="match status" value="1"/>
</dbReference>
<feature type="region of interest" description="Disordered" evidence="1">
    <location>
        <begin position="84"/>
        <end position="121"/>
    </location>
</feature>
<dbReference type="RefSeq" id="WP_395509151.1">
    <property type="nucleotide sequence ID" value="NZ_JBBDHD010000016.1"/>
</dbReference>
<protein>
    <submittedName>
        <fullName evidence="2">Uncharacterized protein</fullName>
    </submittedName>
</protein>
<sequence length="121" mass="12877">MTVWARSPSPATGLLGGRRATNHWRFADLLTQRHPEVTVAGDALYTDEDGVATDAGAAANFDLCLHPLRREHGASTANAVVRPMVLPHREGGQAHTTTTARRFLTSSTGSTGSAPVSSQWD</sequence>
<dbReference type="EMBL" id="JBBDHD010000016">
    <property type="protein sequence ID" value="MFH7595270.1"/>
    <property type="molecule type" value="Genomic_DNA"/>
</dbReference>
<evidence type="ECO:0000256" key="1">
    <source>
        <dbReference type="SAM" id="MobiDB-lite"/>
    </source>
</evidence>
<keyword evidence="3" id="KW-1185">Reference proteome</keyword>
<dbReference type="InterPro" id="IPR029062">
    <property type="entry name" value="Class_I_gatase-like"/>
</dbReference>
<evidence type="ECO:0000313" key="3">
    <source>
        <dbReference type="Proteomes" id="UP001610631"/>
    </source>
</evidence>
<reference evidence="2 3" key="1">
    <citation type="submission" date="2024-03" db="EMBL/GenBank/DDBJ databases">
        <title>Whole genome sequencing of Streptomyces racemochromogenes, to identify antimicrobial biosynthetic gene clusters.</title>
        <authorList>
            <person name="Suryawanshi P."/>
            <person name="Krishnaraj P.U."/>
            <person name="Arun Y.P."/>
            <person name="Suryawanshi M.P."/>
            <person name="Rakshit O."/>
        </authorList>
    </citation>
    <scope>NUCLEOTIDE SEQUENCE [LARGE SCALE GENOMIC DNA]</scope>
    <source>
        <strain evidence="2 3">AUDT626</strain>
    </source>
</reference>
<comment type="caution">
    <text evidence="2">The sequence shown here is derived from an EMBL/GenBank/DDBJ whole genome shotgun (WGS) entry which is preliminary data.</text>
</comment>
<dbReference type="InterPro" id="IPR052158">
    <property type="entry name" value="INH-QAR"/>
</dbReference>
<dbReference type="Gene3D" id="3.40.50.880">
    <property type="match status" value="1"/>
</dbReference>
<evidence type="ECO:0000313" key="2">
    <source>
        <dbReference type="EMBL" id="MFH7595270.1"/>
    </source>
</evidence>